<accession>A0A0M7A0W0</accession>
<dbReference type="EMBL" id="CXWC01000003">
    <property type="protein sequence ID" value="CTQ67870.1"/>
    <property type="molecule type" value="Genomic_DNA"/>
</dbReference>
<dbReference type="CDD" id="cd02440">
    <property type="entry name" value="AdoMet_MTases"/>
    <property type="match status" value="1"/>
</dbReference>
<dbReference type="STRING" id="311410.LA5095_04616"/>
<dbReference type="GO" id="GO:0032259">
    <property type="term" value="P:methylation"/>
    <property type="evidence" value="ECO:0007669"/>
    <property type="project" value="UniProtKB-KW"/>
</dbReference>
<sequence>MLQFDERTTKLLEEAYLGADFSRRRRASFDALRPRPGDIIADIGCGNGLLTLELSRTIGDAGKVLGIDPSEDMRDAAVKRCAQCSNVKILRGTATELPLERNSADKAVSLQVFEYLDDLAGAIAEVKRILKPGGRLVVGDMHWDTTAWFSDKPERMKLMLDTWDKHLVERCVPAVLPPILRDAGFRVDNVTAIPFNSTELHPDGLPNMMIHLMKPYVVSKGAVSEDDANDWAEEQVQLSNSGRFFFSITHFVITASKPG</sequence>
<dbReference type="PANTHER" id="PTHR43861">
    <property type="entry name" value="TRANS-ACONITATE 2-METHYLTRANSFERASE-RELATED"/>
    <property type="match status" value="1"/>
</dbReference>
<dbReference type="OrthoDB" id="9787738at2"/>
<protein>
    <submittedName>
        <fullName evidence="2">Demethylmenaquinone methyltransferase</fullName>
        <ecNumber evidence="2">2.1.1.163</ecNumber>
    </submittedName>
</protein>
<dbReference type="Gene3D" id="3.40.50.150">
    <property type="entry name" value="Vaccinia Virus protein VP39"/>
    <property type="match status" value="1"/>
</dbReference>
<dbReference type="InterPro" id="IPR029063">
    <property type="entry name" value="SAM-dependent_MTases_sf"/>
</dbReference>
<dbReference type="EC" id="2.1.1.163" evidence="2"/>
<dbReference type="RefSeq" id="WP_055119750.1">
    <property type="nucleotide sequence ID" value="NZ_CXWA01000007.1"/>
</dbReference>
<feature type="domain" description="Methyltransferase type 11" evidence="1">
    <location>
        <begin position="42"/>
        <end position="138"/>
    </location>
</feature>
<dbReference type="GeneID" id="97669014"/>
<evidence type="ECO:0000313" key="2">
    <source>
        <dbReference type="EMBL" id="CTQ67870.1"/>
    </source>
</evidence>
<dbReference type="InterPro" id="IPR013216">
    <property type="entry name" value="Methyltransf_11"/>
</dbReference>
<dbReference type="Pfam" id="PF08241">
    <property type="entry name" value="Methyltransf_11"/>
    <property type="match status" value="1"/>
</dbReference>
<keyword evidence="2" id="KW-0489">Methyltransferase</keyword>
<keyword evidence="3" id="KW-1185">Reference proteome</keyword>
<organism evidence="2 3">
    <name type="scientific">Roseibium album</name>
    <dbReference type="NCBI Taxonomy" id="311410"/>
    <lineage>
        <taxon>Bacteria</taxon>
        <taxon>Pseudomonadati</taxon>
        <taxon>Pseudomonadota</taxon>
        <taxon>Alphaproteobacteria</taxon>
        <taxon>Hyphomicrobiales</taxon>
        <taxon>Stappiaceae</taxon>
        <taxon>Roseibium</taxon>
    </lineage>
</organism>
<dbReference type="GO" id="GO:0008757">
    <property type="term" value="F:S-adenosylmethionine-dependent methyltransferase activity"/>
    <property type="evidence" value="ECO:0007669"/>
    <property type="project" value="InterPro"/>
</dbReference>
<dbReference type="SUPFAM" id="SSF53335">
    <property type="entry name" value="S-adenosyl-L-methionine-dependent methyltransferases"/>
    <property type="match status" value="1"/>
</dbReference>
<name>A0A0M7A0W0_9HYPH</name>
<dbReference type="Proteomes" id="UP000049983">
    <property type="component" value="Unassembled WGS sequence"/>
</dbReference>
<keyword evidence="2" id="KW-0808">Transferase</keyword>
<dbReference type="AlphaFoldDB" id="A0A0M7A0W0"/>
<proteinExistence type="predicted"/>
<reference evidence="3" key="1">
    <citation type="submission" date="2015-07" db="EMBL/GenBank/DDBJ databases">
        <authorList>
            <person name="Rodrigo-Torres Lidia"/>
            <person name="Arahal R.David."/>
        </authorList>
    </citation>
    <scope>NUCLEOTIDE SEQUENCE [LARGE SCALE GENOMIC DNA]</scope>
    <source>
        <strain evidence="3">CECT 5096</strain>
    </source>
</reference>
<evidence type="ECO:0000259" key="1">
    <source>
        <dbReference type="Pfam" id="PF08241"/>
    </source>
</evidence>
<gene>
    <name evidence="2" type="primary">ubiE_3</name>
    <name evidence="2" type="ORF">LA5096_01595</name>
</gene>
<dbReference type="GO" id="GO:0043770">
    <property type="term" value="F:demethylmenaquinone methyltransferase activity"/>
    <property type="evidence" value="ECO:0007669"/>
    <property type="project" value="UniProtKB-EC"/>
</dbReference>
<evidence type="ECO:0000313" key="3">
    <source>
        <dbReference type="Proteomes" id="UP000049983"/>
    </source>
</evidence>